<dbReference type="PANTHER" id="PTHR48277:SF1">
    <property type="entry name" value="MITOCHONDRIAL RIBOSOMAL PROTEIN S5"/>
    <property type="match status" value="1"/>
</dbReference>
<feature type="domain" description="S5 DRBM" evidence="5">
    <location>
        <begin position="9"/>
        <end position="39"/>
    </location>
</feature>
<dbReference type="InterPro" id="IPR013810">
    <property type="entry name" value="Ribosomal_uS5_N"/>
</dbReference>
<feature type="non-terminal residue" evidence="6">
    <location>
        <position position="1"/>
    </location>
</feature>
<name>A0A9N9P3I4_9GLOM</name>
<dbReference type="GO" id="GO:0003723">
    <property type="term" value="F:RNA binding"/>
    <property type="evidence" value="ECO:0007669"/>
    <property type="project" value="InterPro"/>
</dbReference>
<evidence type="ECO:0000313" key="7">
    <source>
        <dbReference type="Proteomes" id="UP000789396"/>
    </source>
</evidence>
<protein>
    <submittedName>
        <fullName evidence="6">16930_t:CDS:1</fullName>
    </submittedName>
</protein>
<dbReference type="InterPro" id="IPR005324">
    <property type="entry name" value="Ribosomal_uS5_C"/>
</dbReference>
<dbReference type="Pfam" id="PF03719">
    <property type="entry name" value="Ribosomal_S5_C"/>
    <property type="match status" value="1"/>
</dbReference>
<dbReference type="EMBL" id="CAJVPZ010058596">
    <property type="protein sequence ID" value="CAG8788196.1"/>
    <property type="molecule type" value="Genomic_DNA"/>
</dbReference>
<dbReference type="AlphaFoldDB" id="A0A9N9P3I4"/>
<comment type="caution">
    <text evidence="6">The sequence shown here is derived from an EMBL/GenBank/DDBJ whole genome shotgun (WGS) entry which is preliminary data.</text>
</comment>
<evidence type="ECO:0000256" key="3">
    <source>
        <dbReference type="ARBA" id="ARBA00023274"/>
    </source>
</evidence>
<dbReference type="Proteomes" id="UP000789396">
    <property type="component" value="Unassembled WGS sequence"/>
</dbReference>
<dbReference type="GO" id="GO:0003735">
    <property type="term" value="F:structural constituent of ribosome"/>
    <property type="evidence" value="ECO:0007669"/>
    <property type="project" value="UniProtKB-UniRule"/>
</dbReference>
<keyword evidence="2 4" id="KW-0689">Ribosomal protein</keyword>
<comment type="similarity">
    <text evidence="1">Belongs to the universal ribosomal protein uS5 family.</text>
</comment>
<dbReference type="PROSITE" id="PS50881">
    <property type="entry name" value="S5_DSRBD"/>
    <property type="match status" value="1"/>
</dbReference>
<dbReference type="Gene3D" id="3.30.160.20">
    <property type="match status" value="1"/>
</dbReference>
<reference evidence="6" key="1">
    <citation type="submission" date="2021-06" db="EMBL/GenBank/DDBJ databases">
        <authorList>
            <person name="Kallberg Y."/>
            <person name="Tangrot J."/>
            <person name="Rosling A."/>
        </authorList>
    </citation>
    <scope>NUCLEOTIDE SEQUENCE</scope>
    <source>
        <strain evidence="6">IN212</strain>
    </source>
</reference>
<sequence length="108" mass="12080">KKVGRSSQLQSEILETRRVVKATKGGRRFSFTSLSLLRDASQKKATKIFLKPTPPGSGIKASVLLNHLFKYLEIKDVSAKIIGSRNKLNVIRATFLALDKLTGKKYDY</sequence>
<gene>
    <name evidence="6" type="ORF">RFULGI_LOCUS16473</name>
</gene>
<evidence type="ECO:0000259" key="5">
    <source>
        <dbReference type="PROSITE" id="PS50881"/>
    </source>
</evidence>
<evidence type="ECO:0000256" key="4">
    <source>
        <dbReference type="PROSITE-ProRule" id="PRU00268"/>
    </source>
</evidence>
<evidence type="ECO:0000256" key="1">
    <source>
        <dbReference type="ARBA" id="ARBA00008945"/>
    </source>
</evidence>
<dbReference type="PANTHER" id="PTHR48277">
    <property type="entry name" value="MITOCHONDRIAL RIBOSOMAL PROTEIN S5"/>
    <property type="match status" value="1"/>
</dbReference>
<evidence type="ECO:0000256" key="2">
    <source>
        <dbReference type="ARBA" id="ARBA00022980"/>
    </source>
</evidence>
<dbReference type="Gene3D" id="3.30.230.10">
    <property type="match status" value="1"/>
</dbReference>
<dbReference type="FunFam" id="3.30.230.10:FF:000002">
    <property type="entry name" value="30S ribosomal protein S5"/>
    <property type="match status" value="1"/>
</dbReference>
<dbReference type="GO" id="GO:0006412">
    <property type="term" value="P:translation"/>
    <property type="evidence" value="ECO:0007669"/>
    <property type="project" value="InterPro"/>
</dbReference>
<dbReference type="InterPro" id="IPR014721">
    <property type="entry name" value="Ribsml_uS5_D2-typ_fold_subgr"/>
</dbReference>
<proteinExistence type="inferred from homology"/>
<dbReference type="GO" id="GO:0005840">
    <property type="term" value="C:ribosome"/>
    <property type="evidence" value="ECO:0007669"/>
    <property type="project" value="UniProtKB-KW"/>
</dbReference>
<keyword evidence="3 4" id="KW-0687">Ribonucleoprotein</keyword>
<keyword evidence="7" id="KW-1185">Reference proteome</keyword>
<dbReference type="OrthoDB" id="309483at2759"/>
<dbReference type="GO" id="GO:1990904">
    <property type="term" value="C:ribonucleoprotein complex"/>
    <property type="evidence" value="ECO:0007669"/>
    <property type="project" value="UniProtKB-UniRule"/>
</dbReference>
<dbReference type="InterPro" id="IPR000851">
    <property type="entry name" value="Ribosomal_uS5"/>
</dbReference>
<dbReference type="SUPFAM" id="SSF54211">
    <property type="entry name" value="Ribosomal protein S5 domain 2-like"/>
    <property type="match status" value="1"/>
</dbReference>
<dbReference type="InterPro" id="IPR020568">
    <property type="entry name" value="Ribosomal_Su5_D2-typ_SF"/>
</dbReference>
<accession>A0A9N9P3I4</accession>
<dbReference type="GO" id="GO:0005737">
    <property type="term" value="C:cytoplasm"/>
    <property type="evidence" value="ECO:0007669"/>
    <property type="project" value="UniProtKB-ARBA"/>
</dbReference>
<organism evidence="6 7">
    <name type="scientific">Racocetra fulgida</name>
    <dbReference type="NCBI Taxonomy" id="60492"/>
    <lineage>
        <taxon>Eukaryota</taxon>
        <taxon>Fungi</taxon>
        <taxon>Fungi incertae sedis</taxon>
        <taxon>Mucoromycota</taxon>
        <taxon>Glomeromycotina</taxon>
        <taxon>Glomeromycetes</taxon>
        <taxon>Diversisporales</taxon>
        <taxon>Gigasporaceae</taxon>
        <taxon>Racocetra</taxon>
    </lineage>
</organism>
<evidence type="ECO:0000313" key="6">
    <source>
        <dbReference type="EMBL" id="CAG8788196.1"/>
    </source>
</evidence>